<evidence type="ECO:0000313" key="1">
    <source>
        <dbReference type="EMBL" id="TNN17467.1"/>
    </source>
</evidence>
<dbReference type="OrthoDB" id="6278959at2759"/>
<evidence type="ECO:0000313" key="2">
    <source>
        <dbReference type="Proteomes" id="UP000311919"/>
    </source>
</evidence>
<dbReference type="EMBL" id="SKCS01000092">
    <property type="protein sequence ID" value="TNN17467.1"/>
    <property type="molecule type" value="Genomic_DNA"/>
</dbReference>
<comment type="caution">
    <text evidence="1">The sequence shown here is derived from an EMBL/GenBank/DDBJ whole genome shotgun (WGS) entry which is preliminary data.</text>
</comment>
<name>A0A4Z2DM41_SCHJA</name>
<reference evidence="1 2" key="1">
    <citation type="submission" date="2019-03" db="EMBL/GenBank/DDBJ databases">
        <title>An improved genome assembly of the fluke Schistosoma japonicum.</title>
        <authorList>
            <person name="Hu W."/>
            <person name="Luo F."/>
            <person name="Yin M."/>
            <person name="Mo X."/>
            <person name="Sun C."/>
            <person name="Wu Q."/>
            <person name="Zhu B."/>
            <person name="Xiang M."/>
            <person name="Wang J."/>
            <person name="Wang Y."/>
            <person name="Zhang T."/>
            <person name="Xu B."/>
            <person name="Zheng H."/>
            <person name="Feng Z."/>
        </authorList>
    </citation>
    <scope>NUCLEOTIDE SEQUENCE [LARGE SCALE GENOMIC DNA]</scope>
    <source>
        <strain evidence="1">HuSjv2</strain>
        <tissue evidence="1">Worms</tissue>
    </source>
</reference>
<accession>A0A4Z2DM41</accession>
<gene>
    <name evidence="1" type="ORF">EWB00_011085</name>
</gene>
<dbReference type="AlphaFoldDB" id="A0A4Z2DM41"/>
<keyword evidence="2" id="KW-1185">Reference proteome</keyword>
<protein>
    <submittedName>
        <fullName evidence="1">Vacuolar sorting-associated 13D</fullName>
    </submittedName>
</protein>
<proteinExistence type="predicted"/>
<dbReference type="Proteomes" id="UP000311919">
    <property type="component" value="Unassembled WGS sequence"/>
</dbReference>
<organism evidence="1 2">
    <name type="scientific">Schistosoma japonicum</name>
    <name type="common">Blood fluke</name>
    <dbReference type="NCBI Taxonomy" id="6182"/>
    <lineage>
        <taxon>Eukaryota</taxon>
        <taxon>Metazoa</taxon>
        <taxon>Spiralia</taxon>
        <taxon>Lophotrochozoa</taxon>
        <taxon>Platyhelminthes</taxon>
        <taxon>Trematoda</taxon>
        <taxon>Digenea</taxon>
        <taxon>Strigeidida</taxon>
        <taxon>Schistosomatoidea</taxon>
        <taxon>Schistosomatidae</taxon>
        <taxon>Schistosoma</taxon>
    </lineage>
</organism>
<sequence>EETTFKFDNDTFSFNDNSSYVLANLQLLSRLCLVDPFNLTLLISRRISYPVHDFTPNLNHVSSDSIPPFIWMTLKQESCVLRLSNKKISDLLSCLNACQRQLNEFNQ</sequence>
<feature type="non-terminal residue" evidence="1">
    <location>
        <position position="1"/>
    </location>
</feature>